<evidence type="ECO:0000256" key="9">
    <source>
        <dbReference type="ARBA" id="ARBA00023098"/>
    </source>
</evidence>
<evidence type="ECO:0000256" key="10">
    <source>
        <dbReference type="ARBA" id="ARBA00023160"/>
    </source>
</evidence>
<comment type="similarity">
    <text evidence="12">Belongs to the peroxiredoxin-like PRXL2 family. Prostamide/prostaglandin F synthase subfamily.</text>
</comment>
<keyword evidence="10" id="KW-0275">Fatty acid biosynthesis</keyword>
<evidence type="ECO:0000256" key="8">
    <source>
        <dbReference type="ARBA" id="ARBA00023002"/>
    </source>
</evidence>
<evidence type="ECO:0000313" key="19">
    <source>
        <dbReference type="EMBL" id="KAB7506728.1"/>
    </source>
</evidence>
<accession>A0A5N5TKP4</accession>
<evidence type="ECO:0000313" key="20">
    <source>
        <dbReference type="Proteomes" id="UP000326759"/>
    </source>
</evidence>
<evidence type="ECO:0000256" key="1">
    <source>
        <dbReference type="ARBA" id="ARBA00004514"/>
    </source>
</evidence>
<dbReference type="OrthoDB" id="40334at2759"/>
<evidence type="ECO:0000256" key="11">
    <source>
        <dbReference type="ARBA" id="ARBA00037117"/>
    </source>
</evidence>
<keyword evidence="8" id="KW-0560">Oxidoreductase</keyword>
<comment type="function">
    <text evidence="11">Catalyzes the reduction of prostaglandin-ethanolamide H(2) (prostamide H(2)) to prostamide F(2alpha) with NADPH as proton donor. Also able to reduce prostaglandin H(2) to prostaglandin F(2alpha).</text>
</comment>
<dbReference type="EC" id="1.11.1.20" evidence="13"/>
<evidence type="ECO:0000256" key="16">
    <source>
        <dbReference type="ARBA" id="ARBA00047917"/>
    </source>
</evidence>
<protein>
    <recommendedName>
        <fullName evidence="14">Prostamide/prostaglandin F synthase</fullName>
        <ecNumber evidence="13">1.11.1.20</ecNumber>
    </recommendedName>
    <alternativeName>
        <fullName evidence="15">Peroxiredoxin-like 2B</fullName>
    </alternativeName>
</protein>
<comment type="catalytic activity">
    <reaction evidence="16">
        <text>prostaglandin H2 + [thioredoxin]-dithiol = prostaglandin F2alpha + [thioredoxin]-disulfide</text>
        <dbReference type="Rhea" id="RHEA:28214"/>
        <dbReference type="Rhea" id="RHEA-COMP:10698"/>
        <dbReference type="Rhea" id="RHEA-COMP:10700"/>
        <dbReference type="ChEBI" id="CHEBI:29950"/>
        <dbReference type="ChEBI" id="CHEBI:50058"/>
        <dbReference type="ChEBI" id="CHEBI:57404"/>
        <dbReference type="ChEBI" id="CHEBI:57405"/>
        <dbReference type="EC" id="1.11.1.20"/>
    </reaction>
</comment>
<reference evidence="19 20" key="1">
    <citation type="journal article" date="2019" name="PLoS Biol.">
        <title>Sex chromosomes control vertical transmission of feminizing Wolbachia symbionts in an isopod.</title>
        <authorList>
            <person name="Becking T."/>
            <person name="Chebbi M.A."/>
            <person name="Giraud I."/>
            <person name="Moumen B."/>
            <person name="Laverre T."/>
            <person name="Caubet Y."/>
            <person name="Peccoud J."/>
            <person name="Gilbert C."/>
            <person name="Cordaux R."/>
        </authorList>
    </citation>
    <scope>NUCLEOTIDE SEQUENCE [LARGE SCALE GENOMIC DNA]</scope>
    <source>
        <strain evidence="19">ANa2</strain>
        <tissue evidence="19">Whole body excluding digestive tract and cuticle</tissue>
    </source>
</reference>
<keyword evidence="20" id="KW-1185">Reference proteome</keyword>
<feature type="region of interest" description="Disordered" evidence="18">
    <location>
        <begin position="189"/>
        <end position="208"/>
    </location>
</feature>
<dbReference type="AlphaFoldDB" id="A0A5N5TKP4"/>
<dbReference type="Gene3D" id="3.40.30.10">
    <property type="entry name" value="Glutaredoxin"/>
    <property type="match status" value="1"/>
</dbReference>
<dbReference type="CDD" id="cd02970">
    <property type="entry name" value="PRX_like2"/>
    <property type="match status" value="1"/>
</dbReference>
<dbReference type="GO" id="GO:0001516">
    <property type="term" value="P:prostaglandin biosynthetic process"/>
    <property type="evidence" value="ECO:0007669"/>
    <property type="project" value="UniProtKB-KW"/>
</dbReference>
<comment type="subcellular location">
    <subcellularLocation>
        <location evidence="1">Cytoplasm</location>
        <location evidence="1">Cytosol</location>
    </subcellularLocation>
</comment>
<evidence type="ECO:0000256" key="2">
    <source>
        <dbReference type="ARBA" id="ARBA00022490"/>
    </source>
</evidence>
<dbReference type="EMBL" id="SEYY01000684">
    <property type="protein sequence ID" value="KAB7506728.1"/>
    <property type="molecule type" value="Genomic_DNA"/>
</dbReference>
<dbReference type="PANTHER" id="PTHR28630:SF29">
    <property type="entry name" value="PROSTAMIDE_PROSTAGLANDIN F SYNTHASE"/>
    <property type="match status" value="1"/>
</dbReference>
<keyword evidence="2" id="KW-0963">Cytoplasm</keyword>
<evidence type="ECO:0000256" key="13">
    <source>
        <dbReference type="ARBA" id="ARBA00039126"/>
    </source>
</evidence>
<comment type="caution">
    <text evidence="19">The sequence shown here is derived from an EMBL/GenBank/DDBJ whole genome shotgun (WGS) entry which is preliminary data.</text>
</comment>
<dbReference type="InterPro" id="IPR036249">
    <property type="entry name" value="Thioredoxin-like_sf"/>
</dbReference>
<keyword evidence="6" id="KW-0276">Fatty acid metabolism</keyword>
<dbReference type="Proteomes" id="UP000326759">
    <property type="component" value="Unassembled WGS sequence"/>
</dbReference>
<dbReference type="SUPFAM" id="SSF52833">
    <property type="entry name" value="Thioredoxin-like"/>
    <property type="match status" value="1"/>
</dbReference>
<gene>
    <name evidence="19" type="ORF">Anas_06143</name>
</gene>
<keyword evidence="5" id="KW-0643">Prostaglandin biosynthesis</keyword>
<dbReference type="Pfam" id="PF13911">
    <property type="entry name" value="AhpC-TSA_2"/>
    <property type="match status" value="1"/>
</dbReference>
<evidence type="ECO:0000256" key="15">
    <source>
        <dbReference type="ARBA" id="ARBA00041838"/>
    </source>
</evidence>
<keyword evidence="3" id="KW-0644">Prostaglandin metabolism</keyword>
<comment type="catalytic activity">
    <reaction evidence="17">
        <text>prostamide F2alpha + [thioredoxin]-disulfide = prostamide H2 + [thioredoxin]-dithiol</text>
        <dbReference type="Rhea" id="RHEA:26373"/>
        <dbReference type="Rhea" id="RHEA-COMP:10698"/>
        <dbReference type="Rhea" id="RHEA-COMP:10700"/>
        <dbReference type="ChEBI" id="CHEBI:29950"/>
        <dbReference type="ChEBI" id="CHEBI:50058"/>
        <dbReference type="ChEBI" id="CHEBI:53081"/>
        <dbReference type="ChEBI" id="CHEBI:53082"/>
        <dbReference type="EC" id="1.11.1.20"/>
    </reaction>
</comment>
<dbReference type="PANTHER" id="PTHR28630">
    <property type="match status" value="1"/>
</dbReference>
<evidence type="ECO:0000256" key="18">
    <source>
        <dbReference type="SAM" id="MobiDB-lite"/>
    </source>
</evidence>
<evidence type="ECO:0000256" key="14">
    <source>
        <dbReference type="ARBA" id="ARBA00040768"/>
    </source>
</evidence>
<dbReference type="FunFam" id="3.40.30.10:FF:000243">
    <property type="entry name" value="Prostamide/prostaglandin F synthase"/>
    <property type="match status" value="1"/>
</dbReference>
<proteinExistence type="inferred from homology"/>
<evidence type="ECO:0000256" key="4">
    <source>
        <dbReference type="ARBA" id="ARBA00022516"/>
    </source>
</evidence>
<sequence length="208" mass="23264">METLKDIEDVILVNPQTKEEIEMKSLWKDSQCVILFLRRFGCAFCRLGAKELSLIVPQLKEANVRLVGIGHEELGVQDFIDGKYLDGELYLDLGKKSYTAMKFHKYNYVTIVPTLIAKVARDAYKKSKSVGIKGNLEGDGFQTGGLIVVDKNGEKILFEFRQNNPADNPSNEDILKALNLDSTNVPKLESKDTADLQCDDEDACSKPT</sequence>
<keyword evidence="7" id="KW-0521">NADP</keyword>
<dbReference type="GO" id="GO:0005829">
    <property type="term" value="C:cytosol"/>
    <property type="evidence" value="ECO:0007669"/>
    <property type="project" value="UniProtKB-SubCell"/>
</dbReference>
<evidence type="ECO:0000256" key="12">
    <source>
        <dbReference type="ARBA" id="ARBA00037965"/>
    </source>
</evidence>
<evidence type="ECO:0000256" key="7">
    <source>
        <dbReference type="ARBA" id="ARBA00022857"/>
    </source>
</evidence>
<evidence type="ECO:0000256" key="3">
    <source>
        <dbReference type="ARBA" id="ARBA00022501"/>
    </source>
</evidence>
<dbReference type="InterPro" id="IPR032801">
    <property type="entry name" value="PXL2A/B/C"/>
</dbReference>
<evidence type="ECO:0000256" key="6">
    <source>
        <dbReference type="ARBA" id="ARBA00022832"/>
    </source>
</evidence>
<name>A0A5N5TKP4_9CRUS</name>
<evidence type="ECO:0000256" key="17">
    <source>
        <dbReference type="ARBA" id="ARBA00048626"/>
    </source>
</evidence>
<keyword evidence="9" id="KW-0443">Lipid metabolism</keyword>
<evidence type="ECO:0000256" key="5">
    <source>
        <dbReference type="ARBA" id="ARBA00022585"/>
    </source>
</evidence>
<dbReference type="GO" id="GO:0047017">
    <property type="term" value="F:prostaglandin F synthase activity"/>
    <property type="evidence" value="ECO:0007669"/>
    <property type="project" value="TreeGrafter"/>
</dbReference>
<organism evidence="19 20">
    <name type="scientific">Armadillidium nasatum</name>
    <dbReference type="NCBI Taxonomy" id="96803"/>
    <lineage>
        <taxon>Eukaryota</taxon>
        <taxon>Metazoa</taxon>
        <taxon>Ecdysozoa</taxon>
        <taxon>Arthropoda</taxon>
        <taxon>Crustacea</taxon>
        <taxon>Multicrustacea</taxon>
        <taxon>Malacostraca</taxon>
        <taxon>Eumalacostraca</taxon>
        <taxon>Peracarida</taxon>
        <taxon>Isopoda</taxon>
        <taxon>Oniscidea</taxon>
        <taxon>Crinocheta</taxon>
        <taxon>Armadillidiidae</taxon>
        <taxon>Armadillidium</taxon>
    </lineage>
</organism>
<keyword evidence="4" id="KW-0444">Lipid biosynthesis</keyword>